<keyword evidence="6 11" id="KW-0479">Metal-binding</keyword>
<keyword evidence="5" id="KW-0317">Glutathione biosynthesis</keyword>
<evidence type="ECO:0000256" key="3">
    <source>
        <dbReference type="ARBA" id="ARBA00012214"/>
    </source>
</evidence>
<dbReference type="Gene3D" id="3.30.1490.80">
    <property type="match status" value="1"/>
</dbReference>
<sequence>ESYPPTLPKSALATLVADIKDYQLTHGSLLKIVNPPPAFLSEEDEEDEDEQEIASIGAVLSEPIGVSIFPTLFPRHLFEQALELQQSFNELYARVAADSEWLKETLSELVEADEFVRLLWGLYEEVYGEDTREGTRKRRQRVQELSVGIWRSDYMLWQALGGTDAERGDETAATARKSLGIKQVEFNTIACSGGAHGNIAADMHHYLDTTGLNPASLALPGSTLPPNTTIEGIVATLAAAHAAYADQRARPDLETCILMLVQPYNYNVCDERPLEHALSQREGIPTFRVEFGGEFLALTEELDRNFDSNSADDDAEEAPPPPLLFTHPLTRRTYEVSVAYFRAGHEPRDYSETRPHHCTQPSSLRSRAIKCPTLGAHLAGSKRVQAALAAPGALGRWVSDIETRARLEETFVEIWGQEKMEEVVAATGMGKAEGKDAGDGGGDQRRGNGGGEGPRYVLKPSREGGGNNVYGDKVPTFLSAVGQEQWKKYVLMDLIKGPDKNVFGTRNMLVLSEQVYDGEVASELGVFGGCLWRNGKDVQIVRNEGIGWSFKTKGKHMNEMSVVKGYGCFDCPRLL</sequence>
<dbReference type="GO" id="GO:0005524">
    <property type="term" value="F:ATP binding"/>
    <property type="evidence" value="ECO:0007669"/>
    <property type="project" value="UniProtKB-KW"/>
</dbReference>
<dbReference type="EMBL" id="MU001677">
    <property type="protein sequence ID" value="KAF2458765.1"/>
    <property type="molecule type" value="Genomic_DNA"/>
</dbReference>
<feature type="binding site" evidence="10">
    <location>
        <begin position="492"/>
        <end position="495"/>
    </location>
    <ligand>
        <name>ATP</name>
        <dbReference type="ChEBI" id="CHEBI:30616"/>
    </ligand>
</feature>
<dbReference type="GO" id="GO:0005829">
    <property type="term" value="C:cytosol"/>
    <property type="evidence" value="ECO:0007669"/>
    <property type="project" value="TreeGrafter"/>
</dbReference>
<dbReference type="EC" id="6.3.2.3" evidence="3"/>
<dbReference type="Gene3D" id="1.10.1080.10">
    <property type="entry name" value="Glutathione Synthetase, Chain A, domain 3"/>
    <property type="match status" value="1"/>
</dbReference>
<evidence type="ECO:0000256" key="10">
    <source>
        <dbReference type="PIRSR" id="PIRSR001558-1"/>
    </source>
</evidence>
<dbReference type="PANTHER" id="PTHR11130:SF0">
    <property type="entry name" value="GLUTATHIONE SYNTHETASE"/>
    <property type="match status" value="1"/>
</dbReference>
<dbReference type="Gene3D" id="3.30.1490.50">
    <property type="match status" value="1"/>
</dbReference>
<feature type="domain" description="Glutathione synthase substrate-binding" evidence="13">
    <location>
        <begin position="255"/>
        <end position="379"/>
    </location>
</feature>
<feature type="non-terminal residue" evidence="14">
    <location>
        <position position="1"/>
    </location>
</feature>
<evidence type="ECO:0000256" key="7">
    <source>
        <dbReference type="ARBA" id="ARBA00022741"/>
    </source>
</evidence>
<keyword evidence="8 10" id="KW-0067">ATP-binding</keyword>
<gene>
    <name evidence="14" type="ORF">BDY21DRAFT_257094</name>
</gene>
<dbReference type="InterPro" id="IPR016185">
    <property type="entry name" value="PreATP-grasp_dom_sf"/>
</dbReference>
<dbReference type="PIRSF" id="PIRSF001558">
    <property type="entry name" value="GSHase"/>
    <property type="match status" value="1"/>
</dbReference>
<evidence type="ECO:0000256" key="1">
    <source>
        <dbReference type="ARBA" id="ARBA00004965"/>
    </source>
</evidence>
<keyword evidence="4" id="KW-0436">Ligase</keyword>
<protein>
    <recommendedName>
        <fullName evidence="3">glutathione synthase</fullName>
        <ecNumber evidence="3">6.3.2.3</ecNumber>
    </recommendedName>
</protein>
<keyword evidence="15" id="KW-1185">Reference proteome</keyword>
<evidence type="ECO:0000256" key="2">
    <source>
        <dbReference type="ARBA" id="ARBA00010385"/>
    </source>
</evidence>
<evidence type="ECO:0000259" key="13">
    <source>
        <dbReference type="Pfam" id="PF03199"/>
    </source>
</evidence>
<dbReference type="Pfam" id="PF03917">
    <property type="entry name" value="GSH_synth_ATP"/>
    <property type="match status" value="1"/>
</dbReference>
<dbReference type="SUPFAM" id="SSF52440">
    <property type="entry name" value="PreATP-grasp domain"/>
    <property type="match status" value="1"/>
</dbReference>
<evidence type="ECO:0000256" key="11">
    <source>
        <dbReference type="PIRSR" id="PIRSR001558-2"/>
    </source>
</evidence>
<dbReference type="OrthoDB" id="2020073at2759"/>
<feature type="binding site" evidence="10">
    <location>
        <position position="553"/>
    </location>
    <ligand>
        <name>ATP</name>
        <dbReference type="ChEBI" id="CHEBI:30616"/>
    </ligand>
</feature>
<evidence type="ECO:0000313" key="15">
    <source>
        <dbReference type="Proteomes" id="UP000799766"/>
    </source>
</evidence>
<evidence type="ECO:0000256" key="9">
    <source>
        <dbReference type="ARBA" id="ARBA00022842"/>
    </source>
</evidence>
<dbReference type="InterPro" id="IPR014042">
    <property type="entry name" value="Glutathione_synthase_a-hlx"/>
</dbReference>
<organism evidence="14 15">
    <name type="scientific">Lineolata rhizophorae</name>
    <dbReference type="NCBI Taxonomy" id="578093"/>
    <lineage>
        <taxon>Eukaryota</taxon>
        <taxon>Fungi</taxon>
        <taxon>Dikarya</taxon>
        <taxon>Ascomycota</taxon>
        <taxon>Pezizomycotina</taxon>
        <taxon>Dothideomycetes</taxon>
        <taxon>Dothideomycetes incertae sedis</taxon>
        <taxon>Lineolatales</taxon>
        <taxon>Lineolataceae</taxon>
        <taxon>Lineolata</taxon>
    </lineage>
</organism>
<feature type="binding site" evidence="10">
    <location>
        <position position="523"/>
    </location>
    <ligand>
        <name>ATP</name>
        <dbReference type="ChEBI" id="CHEBI:30616"/>
    </ligand>
</feature>
<evidence type="ECO:0000313" key="14">
    <source>
        <dbReference type="EMBL" id="KAF2458765.1"/>
    </source>
</evidence>
<proteinExistence type="inferred from homology"/>
<feature type="binding site" evidence="10">
    <location>
        <position position="470"/>
    </location>
    <ligand>
        <name>ATP</name>
        <dbReference type="ChEBI" id="CHEBI:30616"/>
    </ligand>
</feature>
<comment type="similarity">
    <text evidence="2">Belongs to the eukaryotic GSH synthase family.</text>
</comment>
<dbReference type="InterPro" id="IPR014709">
    <property type="entry name" value="Glutathione_synthase_C_euk"/>
</dbReference>
<feature type="binding site" evidence="11">
    <location>
        <position position="463"/>
    </location>
    <ligand>
        <name>Mg(2+)</name>
        <dbReference type="ChEBI" id="CHEBI:18420"/>
    </ligand>
</feature>
<evidence type="ECO:0000256" key="6">
    <source>
        <dbReference type="ARBA" id="ARBA00022723"/>
    </source>
</evidence>
<reference evidence="14" key="1">
    <citation type="journal article" date="2020" name="Stud. Mycol.">
        <title>101 Dothideomycetes genomes: a test case for predicting lifestyles and emergence of pathogens.</title>
        <authorList>
            <person name="Haridas S."/>
            <person name="Albert R."/>
            <person name="Binder M."/>
            <person name="Bloem J."/>
            <person name="Labutti K."/>
            <person name="Salamov A."/>
            <person name="Andreopoulos B."/>
            <person name="Baker S."/>
            <person name="Barry K."/>
            <person name="Bills G."/>
            <person name="Bluhm B."/>
            <person name="Cannon C."/>
            <person name="Castanera R."/>
            <person name="Culley D."/>
            <person name="Daum C."/>
            <person name="Ezra D."/>
            <person name="Gonzalez J."/>
            <person name="Henrissat B."/>
            <person name="Kuo A."/>
            <person name="Liang C."/>
            <person name="Lipzen A."/>
            <person name="Lutzoni F."/>
            <person name="Magnuson J."/>
            <person name="Mondo S."/>
            <person name="Nolan M."/>
            <person name="Ohm R."/>
            <person name="Pangilinan J."/>
            <person name="Park H.-J."/>
            <person name="Ramirez L."/>
            <person name="Alfaro M."/>
            <person name="Sun H."/>
            <person name="Tritt A."/>
            <person name="Yoshinaga Y."/>
            <person name="Zwiers L.-H."/>
            <person name="Turgeon B."/>
            <person name="Goodwin S."/>
            <person name="Spatafora J."/>
            <person name="Crous P."/>
            <person name="Grigoriev I."/>
        </authorList>
    </citation>
    <scope>NUCLEOTIDE SEQUENCE</scope>
    <source>
        <strain evidence="14">ATCC 16933</strain>
    </source>
</reference>
<dbReference type="Proteomes" id="UP000799766">
    <property type="component" value="Unassembled WGS sequence"/>
</dbReference>
<comment type="pathway">
    <text evidence="1">Sulfur metabolism; glutathione biosynthesis; glutathione from L-cysteine and L-glutamate: step 2/2.</text>
</comment>
<dbReference type="InterPro" id="IPR037013">
    <property type="entry name" value="GSH-S_sub-bd_sf"/>
</dbReference>
<feature type="compositionally biased region" description="Basic and acidic residues" evidence="12">
    <location>
        <begin position="432"/>
        <end position="446"/>
    </location>
</feature>
<dbReference type="InterPro" id="IPR005615">
    <property type="entry name" value="Glutathione_synthase"/>
</dbReference>
<dbReference type="Gene3D" id="3.40.50.1760">
    <property type="entry name" value="Glutathione synthase, substrate-binding domain superfamily, eukaryotic"/>
    <property type="match status" value="1"/>
</dbReference>
<feature type="binding site" evidence="10">
    <location>
        <position position="382"/>
    </location>
    <ligand>
        <name>ATP</name>
        <dbReference type="ChEBI" id="CHEBI:30616"/>
    </ligand>
</feature>
<name>A0A6A6P439_9PEZI</name>
<dbReference type="SUPFAM" id="SSF56059">
    <property type="entry name" value="Glutathione synthetase ATP-binding domain-like"/>
    <property type="match status" value="1"/>
</dbReference>
<feature type="non-terminal residue" evidence="14">
    <location>
        <position position="575"/>
    </location>
</feature>
<dbReference type="Pfam" id="PF03199">
    <property type="entry name" value="GSH_synthase"/>
    <property type="match status" value="1"/>
</dbReference>
<dbReference type="InterPro" id="IPR004887">
    <property type="entry name" value="GSH_synth_subst-bd"/>
</dbReference>
<evidence type="ECO:0000256" key="5">
    <source>
        <dbReference type="ARBA" id="ARBA00022684"/>
    </source>
</evidence>
<feature type="binding site" evidence="10">
    <location>
        <begin position="459"/>
        <end position="468"/>
    </location>
    <ligand>
        <name>ATP</name>
        <dbReference type="ChEBI" id="CHEBI:30616"/>
    </ligand>
</feature>
<dbReference type="UniPathway" id="UPA00142">
    <property type="reaction ID" value="UER00210"/>
</dbReference>
<dbReference type="GO" id="GO:0004363">
    <property type="term" value="F:glutathione synthase activity"/>
    <property type="evidence" value="ECO:0007669"/>
    <property type="project" value="UniProtKB-EC"/>
</dbReference>
<dbReference type="GO" id="GO:0043295">
    <property type="term" value="F:glutathione binding"/>
    <property type="evidence" value="ECO:0007669"/>
    <property type="project" value="TreeGrafter"/>
</dbReference>
<keyword evidence="7 10" id="KW-0547">Nucleotide-binding</keyword>
<evidence type="ECO:0000256" key="12">
    <source>
        <dbReference type="SAM" id="MobiDB-lite"/>
    </source>
</evidence>
<accession>A0A6A6P439</accession>
<feature type="region of interest" description="Disordered" evidence="12">
    <location>
        <begin position="429"/>
        <end position="464"/>
    </location>
</feature>
<dbReference type="Gene3D" id="3.30.470.20">
    <property type="entry name" value="ATP-grasp fold, B domain"/>
    <property type="match status" value="1"/>
</dbReference>
<evidence type="ECO:0000256" key="4">
    <source>
        <dbReference type="ARBA" id="ARBA00022598"/>
    </source>
</evidence>
<dbReference type="PANTHER" id="PTHR11130">
    <property type="entry name" value="GLUTATHIONE SYNTHETASE"/>
    <property type="match status" value="1"/>
</dbReference>
<evidence type="ECO:0000256" key="8">
    <source>
        <dbReference type="ARBA" id="ARBA00022840"/>
    </source>
</evidence>
<comment type="cofactor">
    <cofactor evidence="11">
        <name>Mg(2+)</name>
        <dbReference type="ChEBI" id="CHEBI:18420"/>
    </cofactor>
    <text evidence="11">Binds 1 Mg(2+) ion per subunit.</text>
</comment>
<feature type="binding site" evidence="10">
    <location>
        <position position="559"/>
    </location>
    <ligand>
        <name>ATP</name>
        <dbReference type="ChEBI" id="CHEBI:30616"/>
    </ligand>
</feature>
<dbReference type="AlphaFoldDB" id="A0A6A6P439"/>
<dbReference type="GO" id="GO:0046872">
    <property type="term" value="F:metal ion binding"/>
    <property type="evidence" value="ECO:0007669"/>
    <property type="project" value="UniProtKB-KW"/>
</dbReference>
<keyword evidence="9 11" id="KW-0460">Magnesium</keyword>
<dbReference type="InterPro" id="IPR014049">
    <property type="entry name" value="Glutathione_synthase_N_euk"/>
</dbReference>